<feature type="transmembrane region" description="Helical" evidence="9">
    <location>
        <begin position="6"/>
        <end position="27"/>
    </location>
</feature>
<feature type="domain" description="DAGKc" evidence="10">
    <location>
        <begin position="45"/>
        <end position="175"/>
    </location>
</feature>
<evidence type="ECO:0000256" key="8">
    <source>
        <dbReference type="ARBA" id="ARBA00023264"/>
    </source>
</evidence>
<dbReference type="Pfam" id="PF00781">
    <property type="entry name" value="DAGK_cat"/>
    <property type="match status" value="1"/>
</dbReference>
<dbReference type="PANTHER" id="PTHR12358:SF54">
    <property type="entry name" value="SPHINGOSINE KINASE RELATED PROTEIN"/>
    <property type="match status" value="1"/>
</dbReference>
<evidence type="ECO:0000313" key="11">
    <source>
        <dbReference type="EMBL" id="GMA41362.1"/>
    </source>
</evidence>
<evidence type="ECO:0000256" key="6">
    <source>
        <dbReference type="ARBA" id="ARBA00022840"/>
    </source>
</evidence>
<protein>
    <submittedName>
        <fullName evidence="11">Sphingosine kinase</fullName>
    </submittedName>
</protein>
<gene>
    <name evidence="11" type="ORF">GCM10025883_34070</name>
</gene>
<dbReference type="Gene3D" id="3.40.50.10330">
    <property type="entry name" value="Probable inorganic polyphosphate/atp-NAD kinase, domain 1"/>
    <property type="match status" value="1"/>
</dbReference>
<keyword evidence="4" id="KW-0547">Nucleotide-binding</keyword>
<keyword evidence="9" id="KW-0812">Transmembrane</keyword>
<dbReference type="InterPro" id="IPR016064">
    <property type="entry name" value="NAD/diacylglycerol_kinase_sf"/>
</dbReference>
<evidence type="ECO:0000259" key="10">
    <source>
        <dbReference type="PROSITE" id="PS50146"/>
    </source>
</evidence>
<keyword evidence="7" id="KW-0443">Lipid metabolism</keyword>
<keyword evidence="6" id="KW-0067">ATP-binding</keyword>
<accession>A0ABQ6IXA1</accession>
<evidence type="ECO:0000313" key="12">
    <source>
        <dbReference type="Proteomes" id="UP001157126"/>
    </source>
</evidence>
<dbReference type="InterPro" id="IPR017438">
    <property type="entry name" value="ATP-NAD_kinase_N"/>
</dbReference>
<keyword evidence="5 11" id="KW-0418">Kinase</keyword>
<evidence type="ECO:0000256" key="9">
    <source>
        <dbReference type="SAM" id="Phobius"/>
    </source>
</evidence>
<proteinExistence type="inferred from homology"/>
<comment type="cofactor">
    <cofactor evidence="1">
        <name>Mg(2+)</name>
        <dbReference type="ChEBI" id="CHEBI:18420"/>
    </cofactor>
</comment>
<name>A0ABQ6IXA1_9MICO</name>
<sequence>MNAASWVLWIGILVLLVVVAVVVWSTVRMGGARKDAAGEQPPSEPTHRRVAVVINPIKFADVGRVQYQLDALAETRGWKIDWHETTVEDPGTGQTREATENGAEVVCALGGDGTARAVAAGLVDTGVPMGLLPGGTGNLLARNMEFPIDSLEQCFLIALEGVDRPIDIGRLSVLPEETQDDPKDYYFLVMAGLGFDASVMAQAPEKLKSHLGWPAYVVSGISQLAGHRFEVEVVLDDDLVIHRKVRSILIGNVGRLQGGVELLPDAEVDDGTLDAVILAPKGLSGWAAVALRILTKTRHGHRRVEHLQCHTMRIRLGGGHHQEVQLDGDPIGPARALKATVLQGALVLRTPRTVI</sequence>
<keyword evidence="9" id="KW-1133">Transmembrane helix</keyword>
<dbReference type="Proteomes" id="UP001157126">
    <property type="component" value="Unassembled WGS sequence"/>
</dbReference>
<dbReference type="InterPro" id="IPR050187">
    <property type="entry name" value="Lipid_Phosphate_FormReg"/>
</dbReference>
<dbReference type="InterPro" id="IPR045540">
    <property type="entry name" value="YegS/DAGK_C"/>
</dbReference>
<dbReference type="GO" id="GO:0016301">
    <property type="term" value="F:kinase activity"/>
    <property type="evidence" value="ECO:0007669"/>
    <property type="project" value="UniProtKB-KW"/>
</dbReference>
<comment type="caution">
    <text evidence="11">The sequence shown here is derived from an EMBL/GenBank/DDBJ whole genome shotgun (WGS) entry which is preliminary data.</text>
</comment>
<organism evidence="11 12">
    <name type="scientific">Mobilicoccus caccae</name>
    <dbReference type="NCBI Taxonomy" id="1859295"/>
    <lineage>
        <taxon>Bacteria</taxon>
        <taxon>Bacillati</taxon>
        <taxon>Actinomycetota</taxon>
        <taxon>Actinomycetes</taxon>
        <taxon>Micrococcales</taxon>
        <taxon>Dermatophilaceae</taxon>
        <taxon>Mobilicoccus</taxon>
    </lineage>
</organism>
<evidence type="ECO:0000256" key="7">
    <source>
        <dbReference type="ARBA" id="ARBA00023209"/>
    </source>
</evidence>
<keyword evidence="3" id="KW-0808">Transferase</keyword>
<dbReference type="Pfam" id="PF19279">
    <property type="entry name" value="YegS_C"/>
    <property type="match status" value="1"/>
</dbReference>
<dbReference type="PROSITE" id="PS50146">
    <property type="entry name" value="DAGK"/>
    <property type="match status" value="1"/>
</dbReference>
<dbReference type="PANTHER" id="PTHR12358">
    <property type="entry name" value="SPHINGOSINE KINASE"/>
    <property type="match status" value="1"/>
</dbReference>
<evidence type="ECO:0000256" key="5">
    <source>
        <dbReference type="ARBA" id="ARBA00022777"/>
    </source>
</evidence>
<evidence type="ECO:0000256" key="4">
    <source>
        <dbReference type="ARBA" id="ARBA00022741"/>
    </source>
</evidence>
<evidence type="ECO:0000256" key="2">
    <source>
        <dbReference type="ARBA" id="ARBA00005983"/>
    </source>
</evidence>
<keyword evidence="8" id="KW-1208">Phospholipid metabolism</keyword>
<dbReference type="RefSeq" id="WP_284304910.1">
    <property type="nucleotide sequence ID" value="NZ_BSUO01000001.1"/>
</dbReference>
<dbReference type="SUPFAM" id="SSF111331">
    <property type="entry name" value="NAD kinase/diacylglycerol kinase-like"/>
    <property type="match status" value="1"/>
</dbReference>
<comment type="similarity">
    <text evidence="2">Belongs to the diacylglycerol/lipid kinase family.</text>
</comment>
<keyword evidence="7" id="KW-0444">Lipid biosynthesis</keyword>
<keyword evidence="12" id="KW-1185">Reference proteome</keyword>
<keyword evidence="9" id="KW-0472">Membrane</keyword>
<evidence type="ECO:0000256" key="3">
    <source>
        <dbReference type="ARBA" id="ARBA00022679"/>
    </source>
</evidence>
<evidence type="ECO:0000256" key="1">
    <source>
        <dbReference type="ARBA" id="ARBA00001946"/>
    </source>
</evidence>
<reference evidence="12" key="1">
    <citation type="journal article" date="2019" name="Int. J. Syst. Evol. Microbiol.">
        <title>The Global Catalogue of Microorganisms (GCM) 10K type strain sequencing project: providing services to taxonomists for standard genome sequencing and annotation.</title>
        <authorList>
            <consortium name="The Broad Institute Genomics Platform"/>
            <consortium name="The Broad Institute Genome Sequencing Center for Infectious Disease"/>
            <person name="Wu L."/>
            <person name="Ma J."/>
        </authorList>
    </citation>
    <scope>NUCLEOTIDE SEQUENCE [LARGE SCALE GENOMIC DNA]</scope>
    <source>
        <strain evidence="12">NBRC 113072</strain>
    </source>
</reference>
<dbReference type="Gene3D" id="2.60.200.40">
    <property type="match status" value="1"/>
</dbReference>
<dbReference type="EMBL" id="BSUO01000001">
    <property type="protein sequence ID" value="GMA41362.1"/>
    <property type="molecule type" value="Genomic_DNA"/>
</dbReference>
<keyword evidence="7" id="KW-0594">Phospholipid biosynthesis</keyword>
<dbReference type="InterPro" id="IPR001206">
    <property type="entry name" value="Diacylglycerol_kinase_cat_dom"/>
</dbReference>